<feature type="domain" description="L,D-TPase catalytic" evidence="9">
    <location>
        <begin position="441"/>
        <end position="560"/>
    </location>
</feature>
<dbReference type="Pfam" id="PF03734">
    <property type="entry name" value="YkuD"/>
    <property type="match status" value="1"/>
</dbReference>
<dbReference type="Gene3D" id="2.40.440.10">
    <property type="entry name" value="L,D-transpeptidase catalytic domain-like"/>
    <property type="match status" value="1"/>
</dbReference>
<keyword evidence="8" id="KW-1133">Transmembrane helix</keyword>
<evidence type="ECO:0000256" key="4">
    <source>
        <dbReference type="ARBA" id="ARBA00022984"/>
    </source>
</evidence>
<dbReference type="InterPro" id="IPR038063">
    <property type="entry name" value="Transpep_catalytic_dom"/>
</dbReference>
<evidence type="ECO:0000256" key="7">
    <source>
        <dbReference type="SAM" id="MobiDB-lite"/>
    </source>
</evidence>
<gene>
    <name evidence="10" type="ORF">GCM10009776_03970</name>
</gene>
<dbReference type="InterPro" id="IPR050979">
    <property type="entry name" value="LD-transpeptidase"/>
</dbReference>
<dbReference type="CDD" id="cd16913">
    <property type="entry name" value="YkuD_like"/>
    <property type="match status" value="1"/>
</dbReference>
<proteinExistence type="predicted"/>
<feature type="transmembrane region" description="Helical" evidence="8">
    <location>
        <begin position="121"/>
        <end position="143"/>
    </location>
</feature>
<keyword evidence="5 6" id="KW-0961">Cell wall biogenesis/degradation</keyword>
<sequence>MYQPGGVGVTDLATKPGASDEESPDDAVDGGDAELDHSSGAASEDGGPEDDTAHTADDPAADGASATTEVIEPDATIPHEDARAVAAADASTESAAGPPADAALYAWAPTEPARRRRRTPLWIGLAAGVALVGLVASSLVLIAPGTSVAGVGVGGLTQGGAAGALQQRLDDTTIVLAGDGGDAVVTGADLGASVDARALAEDAFAEHPMWNPTQWFPASIDAPVHIDPATADAALRKAAPGLYADPVDASLAYDAATAKYVTTAAKPGQGIDVDAVRAALQNAYDSGKTRVTFTPAVSPIAPTTTTETAAATAKSLNNILGTAGFYVGEERTVPVDRATVASWLTVTHQPDGTFTTTADKAAIQKLVETLPKAINRDVVNATVITNSAGRVLRQVTAGVAGRTLGDTRSIAADYAAQLARGKGVYVLPVTVNAFTTTSLARRIEVNISQQHAYLFENGRVVYSYPISSGLPGHDTNLGHFHIYSKVKSQNMGNPDLTKAPNYYTKNVPNISYFDGDEALHGAWWHHNFGHRMSHGCVNMPLDAAALVYTWAPIGTEVWVHL</sequence>
<evidence type="ECO:0000313" key="11">
    <source>
        <dbReference type="Proteomes" id="UP001499933"/>
    </source>
</evidence>
<dbReference type="PROSITE" id="PS52029">
    <property type="entry name" value="LD_TPASE"/>
    <property type="match status" value="1"/>
</dbReference>
<keyword evidence="4 6" id="KW-0573">Peptidoglycan synthesis</keyword>
<feature type="active site" description="Proton donor/acceptor" evidence="6">
    <location>
        <position position="520"/>
    </location>
</feature>
<dbReference type="SUPFAM" id="SSF141523">
    <property type="entry name" value="L,D-transpeptidase catalytic domain-like"/>
    <property type="match status" value="1"/>
</dbReference>
<evidence type="ECO:0000256" key="2">
    <source>
        <dbReference type="ARBA" id="ARBA00022679"/>
    </source>
</evidence>
<dbReference type="PANTHER" id="PTHR30582:SF2">
    <property type="entry name" value="L,D-TRANSPEPTIDASE YCIB-RELATED"/>
    <property type="match status" value="1"/>
</dbReference>
<dbReference type="PANTHER" id="PTHR30582">
    <property type="entry name" value="L,D-TRANSPEPTIDASE"/>
    <property type="match status" value="1"/>
</dbReference>
<comment type="caution">
    <text evidence="10">The sequence shown here is derived from an EMBL/GenBank/DDBJ whole genome shotgun (WGS) entry which is preliminary data.</text>
</comment>
<feature type="active site" description="Nucleophile" evidence="6">
    <location>
        <position position="536"/>
    </location>
</feature>
<keyword evidence="2" id="KW-0808">Transferase</keyword>
<dbReference type="InterPro" id="IPR005490">
    <property type="entry name" value="LD_TPept_cat_dom"/>
</dbReference>
<dbReference type="Proteomes" id="UP001499933">
    <property type="component" value="Unassembled WGS sequence"/>
</dbReference>
<comment type="pathway">
    <text evidence="1 6">Cell wall biogenesis; peptidoglycan biosynthesis.</text>
</comment>
<dbReference type="EMBL" id="BAAAOG010000001">
    <property type="protein sequence ID" value="GAA1945270.1"/>
    <property type="molecule type" value="Genomic_DNA"/>
</dbReference>
<evidence type="ECO:0000256" key="6">
    <source>
        <dbReference type="PROSITE-ProRule" id="PRU01373"/>
    </source>
</evidence>
<keyword evidence="11" id="KW-1185">Reference proteome</keyword>
<feature type="region of interest" description="Disordered" evidence="7">
    <location>
        <begin position="1"/>
        <end position="66"/>
    </location>
</feature>
<evidence type="ECO:0000256" key="1">
    <source>
        <dbReference type="ARBA" id="ARBA00004752"/>
    </source>
</evidence>
<evidence type="ECO:0000256" key="3">
    <source>
        <dbReference type="ARBA" id="ARBA00022960"/>
    </source>
</evidence>
<reference evidence="10 11" key="1">
    <citation type="journal article" date="2019" name="Int. J. Syst. Evol. Microbiol.">
        <title>The Global Catalogue of Microorganisms (GCM) 10K type strain sequencing project: providing services to taxonomists for standard genome sequencing and annotation.</title>
        <authorList>
            <consortium name="The Broad Institute Genomics Platform"/>
            <consortium name="The Broad Institute Genome Sequencing Center for Infectious Disease"/>
            <person name="Wu L."/>
            <person name="Ma J."/>
        </authorList>
    </citation>
    <scope>NUCLEOTIDE SEQUENCE [LARGE SCALE GENOMIC DNA]</scope>
    <source>
        <strain evidence="10 11">JCM 14901</strain>
    </source>
</reference>
<keyword evidence="3 6" id="KW-0133">Cell shape</keyword>
<evidence type="ECO:0000256" key="5">
    <source>
        <dbReference type="ARBA" id="ARBA00023316"/>
    </source>
</evidence>
<organism evidence="10 11">
    <name type="scientific">Microbacterium deminutum</name>
    <dbReference type="NCBI Taxonomy" id="344164"/>
    <lineage>
        <taxon>Bacteria</taxon>
        <taxon>Bacillati</taxon>
        <taxon>Actinomycetota</taxon>
        <taxon>Actinomycetes</taxon>
        <taxon>Micrococcales</taxon>
        <taxon>Microbacteriaceae</taxon>
        <taxon>Microbacterium</taxon>
    </lineage>
</organism>
<name>A0ABN2Q608_9MICO</name>
<feature type="compositionally biased region" description="Acidic residues" evidence="7">
    <location>
        <begin position="19"/>
        <end position="33"/>
    </location>
</feature>
<keyword evidence="8" id="KW-0472">Membrane</keyword>
<keyword evidence="8" id="KW-0812">Transmembrane</keyword>
<evidence type="ECO:0000256" key="8">
    <source>
        <dbReference type="SAM" id="Phobius"/>
    </source>
</evidence>
<accession>A0ABN2Q608</accession>
<protein>
    <recommendedName>
        <fullName evidence="9">L,D-TPase catalytic domain-containing protein</fullName>
    </recommendedName>
</protein>
<evidence type="ECO:0000313" key="10">
    <source>
        <dbReference type="EMBL" id="GAA1945270.1"/>
    </source>
</evidence>
<evidence type="ECO:0000259" key="9">
    <source>
        <dbReference type="PROSITE" id="PS52029"/>
    </source>
</evidence>